<keyword evidence="3 8" id="KW-0547">Nucleotide-binding</keyword>
<evidence type="ECO:0000256" key="2">
    <source>
        <dbReference type="ARBA" id="ARBA00022679"/>
    </source>
</evidence>
<dbReference type="InterPro" id="IPR017583">
    <property type="entry name" value="Tagatose/fructose_Pkinase"/>
</dbReference>
<dbReference type="InterPro" id="IPR029056">
    <property type="entry name" value="Ribokinase-like"/>
</dbReference>
<dbReference type="SUPFAM" id="SSF53613">
    <property type="entry name" value="Ribokinase-like"/>
    <property type="match status" value="1"/>
</dbReference>
<dbReference type="InterPro" id="IPR011611">
    <property type="entry name" value="PfkB_dom"/>
</dbReference>
<dbReference type="Proteomes" id="UP001501787">
    <property type="component" value="Unassembled WGS sequence"/>
</dbReference>
<feature type="domain" description="Carbohydrate kinase PfkB" evidence="9">
    <location>
        <begin position="22"/>
        <end position="298"/>
    </location>
</feature>
<evidence type="ECO:0000256" key="5">
    <source>
        <dbReference type="ARBA" id="ARBA00022840"/>
    </source>
</evidence>
<keyword evidence="4 8" id="KW-0418">Kinase</keyword>
<dbReference type="CDD" id="cd01164">
    <property type="entry name" value="FruK_PfkB_like"/>
    <property type="match status" value="1"/>
</dbReference>
<dbReference type="PIRSF" id="PIRSF000535">
    <property type="entry name" value="1PFK/6PFK/LacC"/>
    <property type="match status" value="1"/>
</dbReference>
<dbReference type="PANTHER" id="PTHR46566">
    <property type="entry name" value="1-PHOSPHOFRUCTOKINASE-RELATED"/>
    <property type="match status" value="1"/>
</dbReference>
<evidence type="ECO:0000256" key="7">
    <source>
        <dbReference type="PIRNR" id="PIRNR000535"/>
    </source>
</evidence>
<keyword evidence="5 8" id="KW-0067">ATP-binding</keyword>
<evidence type="ECO:0000256" key="3">
    <source>
        <dbReference type="ARBA" id="ARBA00022741"/>
    </source>
</evidence>
<reference evidence="10 11" key="1">
    <citation type="journal article" date="2019" name="Int. J. Syst. Evol. Microbiol.">
        <title>The Global Catalogue of Microorganisms (GCM) 10K type strain sequencing project: providing services to taxonomists for standard genome sequencing and annotation.</title>
        <authorList>
            <consortium name="The Broad Institute Genomics Platform"/>
            <consortium name="The Broad Institute Genome Sequencing Center for Infectious Disease"/>
            <person name="Wu L."/>
            <person name="Ma J."/>
        </authorList>
    </citation>
    <scope>NUCLEOTIDE SEQUENCE [LARGE SCALE GENOMIC DNA]</scope>
    <source>
        <strain evidence="10 11">JCM 16343</strain>
    </source>
</reference>
<comment type="function">
    <text evidence="8">Catalyzes the ATP-dependent phosphorylation of fructose-l-phosphate to fructose-l,6-bisphosphate.</text>
</comment>
<evidence type="ECO:0000256" key="6">
    <source>
        <dbReference type="ARBA" id="ARBA00047745"/>
    </source>
</evidence>
<dbReference type="PANTHER" id="PTHR46566:SF5">
    <property type="entry name" value="1-PHOSPHOFRUCTOKINASE"/>
    <property type="match status" value="1"/>
</dbReference>
<dbReference type="Pfam" id="PF00294">
    <property type="entry name" value="PfkB"/>
    <property type="match status" value="1"/>
</dbReference>
<evidence type="ECO:0000256" key="8">
    <source>
        <dbReference type="RuleBase" id="RU369061"/>
    </source>
</evidence>
<comment type="similarity">
    <text evidence="1 7 8">Belongs to the carbohydrate kinase PfkB family.</text>
</comment>
<keyword evidence="2 7" id="KW-0808">Transferase</keyword>
<dbReference type="RefSeq" id="WP_201505027.1">
    <property type="nucleotide sequence ID" value="NZ_BAAAFR010000004.1"/>
</dbReference>
<sequence>MAKILTITLNPAIDLTVGIDELMVGAVNRQQSVITHAAGKGLNVAQVLKDLGHEVVVSGFLGDENRQIFESHFAREGFDNQFVYVSGETRQNLKIAEASGRMTDINGKGFWVDDNAKTQLRAQLSAVLQSDAETGGNEVDVVIIAGSLPQGYKTKELTALIEWLKSQGKKVAVDTSGQALSAAIAASPWLIKPNTDELTETFHRPAATFREQQKLFASINQNIEHVVISMGEQGVNWLNTQQPLYAKAPHVTVKSTVGAGDSLLAGMVHGLLSDDSAEQILTQATAIASHAVTQVGFSISDFSSITDLQQQVTVHPLG</sequence>
<protein>
    <recommendedName>
        <fullName evidence="7">Phosphofructokinase</fullName>
    </recommendedName>
</protein>
<dbReference type="EMBL" id="BAAAFR010000004">
    <property type="protein sequence ID" value="GAA0318742.1"/>
    <property type="molecule type" value="Genomic_DNA"/>
</dbReference>
<organism evidence="10 11">
    <name type="scientific">Psychrobacter aestuarii</name>
    <dbReference type="NCBI Taxonomy" id="556327"/>
    <lineage>
        <taxon>Bacteria</taxon>
        <taxon>Pseudomonadati</taxon>
        <taxon>Pseudomonadota</taxon>
        <taxon>Gammaproteobacteria</taxon>
        <taxon>Moraxellales</taxon>
        <taxon>Moraxellaceae</taxon>
        <taxon>Psychrobacter</taxon>
    </lineage>
</organism>
<dbReference type="NCBIfam" id="TIGR03168">
    <property type="entry name" value="1-PFK"/>
    <property type="match status" value="1"/>
</dbReference>
<accession>A0ABN0VWL6</accession>
<evidence type="ECO:0000313" key="11">
    <source>
        <dbReference type="Proteomes" id="UP001501787"/>
    </source>
</evidence>
<evidence type="ECO:0000259" key="9">
    <source>
        <dbReference type="Pfam" id="PF00294"/>
    </source>
</evidence>
<dbReference type="InterPro" id="IPR002173">
    <property type="entry name" value="Carboh/pur_kinase_PfkB_CS"/>
</dbReference>
<evidence type="ECO:0000256" key="4">
    <source>
        <dbReference type="ARBA" id="ARBA00022777"/>
    </source>
</evidence>
<evidence type="ECO:0000313" key="10">
    <source>
        <dbReference type="EMBL" id="GAA0318742.1"/>
    </source>
</evidence>
<dbReference type="InterPro" id="IPR022463">
    <property type="entry name" value="1-PFruKinase"/>
</dbReference>
<comment type="catalytic activity">
    <reaction evidence="6 8">
        <text>beta-D-fructose 1-phosphate + ATP = beta-D-fructose 1,6-bisphosphate + ADP + H(+)</text>
        <dbReference type="Rhea" id="RHEA:14213"/>
        <dbReference type="ChEBI" id="CHEBI:15378"/>
        <dbReference type="ChEBI" id="CHEBI:30616"/>
        <dbReference type="ChEBI" id="CHEBI:32966"/>
        <dbReference type="ChEBI" id="CHEBI:138881"/>
        <dbReference type="ChEBI" id="CHEBI:456216"/>
        <dbReference type="EC" id="2.7.1.56"/>
    </reaction>
</comment>
<evidence type="ECO:0000256" key="1">
    <source>
        <dbReference type="ARBA" id="ARBA00010688"/>
    </source>
</evidence>
<keyword evidence="11" id="KW-1185">Reference proteome</keyword>
<dbReference type="PROSITE" id="PS00584">
    <property type="entry name" value="PFKB_KINASES_2"/>
    <property type="match status" value="1"/>
</dbReference>
<dbReference type="PROSITE" id="PS00583">
    <property type="entry name" value="PFKB_KINASES_1"/>
    <property type="match status" value="1"/>
</dbReference>
<dbReference type="Gene3D" id="3.40.1190.20">
    <property type="match status" value="1"/>
</dbReference>
<name>A0ABN0VWL6_9GAMM</name>
<gene>
    <name evidence="10" type="primary">pfkB</name>
    <name evidence="10" type="ORF">GCM10009129_15430</name>
</gene>
<comment type="caution">
    <text evidence="10">The sequence shown here is derived from an EMBL/GenBank/DDBJ whole genome shotgun (WGS) entry which is preliminary data.</text>
</comment>
<proteinExistence type="inferred from homology"/>
<dbReference type="NCBIfam" id="TIGR03828">
    <property type="entry name" value="pfkB"/>
    <property type="match status" value="1"/>
</dbReference>